<feature type="chain" id="PRO_5041405390" description="Secreted protein" evidence="1">
    <location>
        <begin position="18"/>
        <end position="121"/>
    </location>
</feature>
<dbReference type="EMBL" id="JAUEPR010000025">
    <property type="protein sequence ID" value="KAK0474864.1"/>
    <property type="molecule type" value="Genomic_DNA"/>
</dbReference>
<feature type="signal peptide" evidence="1">
    <location>
        <begin position="1"/>
        <end position="17"/>
    </location>
</feature>
<sequence length="121" mass="13999">MVRVPFCMGVLLALCLSWSFLWLEGVGFWDRDRFIRPAQASCRNWDKCQHFSPWPRVTASTLDTRSLCFIDAHAATLPRFTQSCVATRLIKCSNMNEQGLPRQSQSRDSFVHCSRRVFVLK</sequence>
<evidence type="ECO:0000313" key="3">
    <source>
        <dbReference type="Proteomes" id="UP001175227"/>
    </source>
</evidence>
<gene>
    <name evidence="2" type="ORF">IW261DRAFT_529951</name>
</gene>
<keyword evidence="1" id="KW-0732">Signal</keyword>
<evidence type="ECO:0000313" key="2">
    <source>
        <dbReference type="EMBL" id="KAK0474864.1"/>
    </source>
</evidence>
<evidence type="ECO:0008006" key="4">
    <source>
        <dbReference type="Google" id="ProtNLM"/>
    </source>
</evidence>
<name>A0AA39NZQ5_9AGAR</name>
<evidence type="ECO:0000256" key="1">
    <source>
        <dbReference type="SAM" id="SignalP"/>
    </source>
</evidence>
<comment type="caution">
    <text evidence="2">The sequence shown here is derived from an EMBL/GenBank/DDBJ whole genome shotgun (WGS) entry which is preliminary data.</text>
</comment>
<protein>
    <recommendedName>
        <fullName evidence="4">Secreted protein</fullName>
    </recommendedName>
</protein>
<organism evidence="2 3">
    <name type="scientific">Armillaria novae-zelandiae</name>
    <dbReference type="NCBI Taxonomy" id="153914"/>
    <lineage>
        <taxon>Eukaryota</taxon>
        <taxon>Fungi</taxon>
        <taxon>Dikarya</taxon>
        <taxon>Basidiomycota</taxon>
        <taxon>Agaricomycotina</taxon>
        <taxon>Agaricomycetes</taxon>
        <taxon>Agaricomycetidae</taxon>
        <taxon>Agaricales</taxon>
        <taxon>Marasmiineae</taxon>
        <taxon>Physalacriaceae</taxon>
        <taxon>Armillaria</taxon>
    </lineage>
</organism>
<keyword evidence="3" id="KW-1185">Reference proteome</keyword>
<dbReference type="Proteomes" id="UP001175227">
    <property type="component" value="Unassembled WGS sequence"/>
</dbReference>
<dbReference type="AlphaFoldDB" id="A0AA39NZQ5"/>
<accession>A0AA39NZQ5</accession>
<proteinExistence type="predicted"/>
<reference evidence="2" key="1">
    <citation type="submission" date="2023-06" db="EMBL/GenBank/DDBJ databases">
        <authorList>
            <consortium name="Lawrence Berkeley National Laboratory"/>
            <person name="Ahrendt S."/>
            <person name="Sahu N."/>
            <person name="Indic B."/>
            <person name="Wong-Bajracharya J."/>
            <person name="Merenyi Z."/>
            <person name="Ke H.-M."/>
            <person name="Monk M."/>
            <person name="Kocsube S."/>
            <person name="Drula E."/>
            <person name="Lipzen A."/>
            <person name="Balint B."/>
            <person name="Henrissat B."/>
            <person name="Andreopoulos B."/>
            <person name="Martin F.M."/>
            <person name="Harder C.B."/>
            <person name="Rigling D."/>
            <person name="Ford K.L."/>
            <person name="Foster G.D."/>
            <person name="Pangilinan J."/>
            <person name="Papanicolaou A."/>
            <person name="Barry K."/>
            <person name="LaButti K."/>
            <person name="Viragh M."/>
            <person name="Koriabine M."/>
            <person name="Yan M."/>
            <person name="Riley R."/>
            <person name="Champramary S."/>
            <person name="Plett K.L."/>
            <person name="Tsai I.J."/>
            <person name="Slot J."/>
            <person name="Sipos G."/>
            <person name="Plett J."/>
            <person name="Nagy L.G."/>
            <person name="Grigoriev I.V."/>
        </authorList>
    </citation>
    <scope>NUCLEOTIDE SEQUENCE</scope>
    <source>
        <strain evidence="2">ICMP 16352</strain>
    </source>
</reference>